<protein>
    <submittedName>
        <fullName evidence="1">Uncharacterized protein</fullName>
    </submittedName>
</protein>
<evidence type="ECO:0000313" key="2">
    <source>
        <dbReference type="Proteomes" id="UP000199706"/>
    </source>
</evidence>
<organism evidence="1 2">
    <name type="scientific">Paraburkholderia phenazinium</name>
    <dbReference type="NCBI Taxonomy" id="60549"/>
    <lineage>
        <taxon>Bacteria</taxon>
        <taxon>Pseudomonadati</taxon>
        <taxon>Pseudomonadota</taxon>
        <taxon>Betaproteobacteria</taxon>
        <taxon>Burkholderiales</taxon>
        <taxon>Burkholderiaceae</taxon>
        <taxon>Paraburkholderia</taxon>
    </lineage>
</organism>
<sequence>MESIVRFIVHDIENFPIVWSRRAAITPGYAVQWEREMDALTARAEPFVIIFEEDQPDEMHEDRKMRGIWLKRNKLVLAEQCKAVLAIEPDAIKRSALKVQSALAARAFGVTMDVAASAEDARSMAYGLLGEPAR</sequence>
<gene>
    <name evidence="1" type="ORF">SAMN05216466_115201</name>
</gene>
<evidence type="ECO:0000313" key="1">
    <source>
        <dbReference type="EMBL" id="SDH99375.1"/>
    </source>
</evidence>
<accession>A0A1G8GY76</accession>
<reference evidence="1 2" key="1">
    <citation type="submission" date="2016-10" db="EMBL/GenBank/DDBJ databases">
        <authorList>
            <person name="de Groot N.N."/>
        </authorList>
    </citation>
    <scope>NUCLEOTIDE SEQUENCE [LARGE SCALE GENOMIC DNA]</scope>
    <source>
        <strain evidence="1 2">LMG 2247</strain>
    </source>
</reference>
<dbReference type="RefSeq" id="WP_090689554.1">
    <property type="nucleotide sequence ID" value="NZ_CADERL010000024.1"/>
</dbReference>
<dbReference type="OrthoDB" id="8941979at2"/>
<proteinExistence type="predicted"/>
<dbReference type="EMBL" id="FNCJ01000015">
    <property type="protein sequence ID" value="SDH99375.1"/>
    <property type="molecule type" value="Genomic_DNA"/>
</dbReference>
<dbReference type="AlphaFoldDB" id="A0A1G8GY76"/>
<name>A0A1G8GY76_9BURK</name>
<dbReference type="Proteomes" id="UP000199706">
    <property type="component" value="Unassembled WGS sequence"/>
</dbReference>